<name>A0AAW0ECZ4_9AGAR</name>
<dbReference type="Proteomes" id="UP001362999">
    <property type="component" value="Unassembled WGS sequence"/>
</dbReference>
<dbReference type="PANTHER" id="PTHR21193:SF3">
    <property type="entry name" value="OXIDOREDUCTASE-LIKE DOMAIN-CONTAINING PROTEIN 1"/>
    <property type="match status" value="1"/>
</dbReference>
<sequence>MPPIGRYAFASRLRLSGCISNSRSITLDAGAIQRMKRPTRGGQNLSLRYRRLEQSLRGKDALQRDIRARESDAAADAPFLASGVTQDVSRYFRGLEIPHEPKPPQSDECCMSGCAVCVYDLYEESLEAYQQSLAVFRLALQSSGVAEESWPQHTRIKNAASSKKTVTLTAFEELEQSLKAKKDPILSEVTSPIQRRQNPTWTVSELFECVQWLAFSRR</sequence>
<dbReference type="AlphaFoldDB" id="A0AAW0ECZ4"/>
<gene>
    <name evidence="2" type="ORF">R3P38DRAFT_2829230</name>
</gene>
<comment type="caution">
    <text evidence="2">The sequence shown here is derived from an EMBL/GenBank/DDBJ whole genome shotgun (WGS) entry which is preliminary data.</text>
</comment>
<organism evidence="2 3">
    <name type="scientific">Favolaschia claudopus</name>
    <dbReference type="NCBI Taxonomy" id="2862362"/>
    <lineage>
        <taxon>Eukaryota</taxon>
        <taxon>Fungi</taxon>
        <taxon>Dikarya</taxon>
        <taxon>Basidiomycota</taxon>
        <taxon>Agaricomycotina</taxon>
        <taxon>Agaricomycetes</taxon>
        <taxon>Agaricomycetidae</taxon>
        <taxon>Agaricales</taxon>
        <taxon>Marasmiineae</taxon>
        <taxon>Mycenaceae</taxon>
        <taxon>Favolaschia</taxon>
    </lineage>
</organism>
<evidence type="ECO:0000259" key="1">
    <source>
        <dbReference type="Pfam" id="PF09791"/>
    </source>
</evidence>
<dbReference type="InterPro" id="IPR039251">
    <property type="entry name" value="OXLD1"/>
</dbReference>
<dbReference type="InterPro" id="IPR019180">
    <property type="entry name" value="Oxidoreductase-like_N"/>
</dbReference>
<dbReference type="PANTHER" id="PTHR21193">
    <property type="entry name" value="OXIDOREDUCTASE-LIKE DOMAIN-CONTAINING PROTEIN 1"/>
    <property type="match status" value="1"/>
</dbReference>
<reference evidence="2 3" key="1">
    <citation type="journal article" date="2024" name="J Genomics">
        <title>Draft genome sequencing and assembly of Favolaschia claudopus CIRM-BRFM 2984 isolated from oak limbs.</title>
        <authorList>
            <person name="Navarro D."/>
            <person name="Drula E."/>
            <person name="Chaduli D."/>
            <person name="Cazenave R."/>
            <person name="Ahrendt S."/>
            <person name="Wang J."/>
            <person name="Lipzen A."/>
            <person name="Daum C."/>
            <person name="Barry K."/>
            <person name="Grigoriev I.V."/>
            <person name="Favel A."/>
            <person name="Rosso M.N."/>
            <person name="Martin F."/>
        </authorList>
    </citation>
    <scope>NUCLEOTIDE SEQUENCE [LARGE SCALE GENOMIC DNA]</scope>
    <source>
        <strain evidence="2 3">CIRM-BRFM 2984</strain>
    </source>
</reference>
<feature type="domain" description="Oxidoreductase-like" evidence="1">
    <location>
        <begin position="92"/>
        <end position="133"/>
    </location>
</feature>
<protein>
    <recommendedName>
        <fullName evidence="1">Oxidoreductase-like domain-containing protein</fullName>
    </recommendedName>
</protein>
<evidence type="ECO:0000313" key="2">
    <source>
        <dbReference type="EMBL" id="KAK7061393.1"/>
    </source>
</evidence>
<dbReference type="EMBL" id="JAWWNJ010000002">
    <property type="protein sequence ID" value="KAK7061393.1"/>
    <property type="molecule type" value="Genomic_DNA"/>
</dbReference>
<keyword evidence="3" id="KW-1185">Reference proteome</keyword>
<dbReference type="GO" id="GO:0005739">
    <property type="term" value="C:mitochondrion"/>
    <property type="evidence" value="ECO:0007669"/>
    <property type="project" value="TreeGrafter"/>
</dbReference>
<evidence type="ECO:0000313" key="3">
    <source>
        <dbReference type="Proteomes" id="UP001362999"/>
    </source>
</evidence>
<proteinExistence type="predicted"/>
<dbReference type="Pfam" id="PF09791">
    <property type="entry name" value="Oxidored-like"/>
    <property type="match status" value="1"/>
</dbReference>
<accession>A0AAW0ECZ4</accession>